<organism evidence="2 3">
    <name type="scientific">Stephania cephalantha</name>
    <dbReference type="NCBI Taxonomy" id="152367"/>
    <lineage>
        <taxon>Eukaryota</taxon>
        <taxon>Viridiplantae</taxon>
        <taxon>Streptophyta</taxon>
        <taxon>Embryophyta</taxon>
        <taxon>Tracheophyta</taxon>
        <taxon>Spermatophyta</taxon>
        <taxon>Magnoliopsida</taxon>
        <taxon>Ranunculales</taxon>
        <taxon>Menispermaceae</taxon>
        <taxon>Menispermoideae</taxon>
        <taxon>Cissampelideae</taxon>
        <taxon>Stephania</taxon>
    </lineage>
</organism>
<sequence length="75" mass="8090">MARYDERTGKQRQRLRVRRGHTKRALEAPISVQTATATDGLVAASIAATADFGERGRVDDSQLGKGKAPLLGDLL</sequence>
<dbReference type="EMBL" id="JBBNAG010000012">
    <property type="protein sequence ID" value="KAK9089281.1"/>
    <property type="molecule type" value="Genomic_DNA"/>
</dbReference>
<gene>
    <name evidence="2" type="ORF">Scep_028363</name>
</gene>
<feature type="region of interest" description="Disordered" evidence="1">
    <location>
        <begin position="56"/>
        <end position="75"/>
    </location>
</feature>
<feature type="region of interest" description="Disordered" evidence="1">
    <location>
        <begin position="1"/>
        <end position="22"/>
    </location>
</feature>
<feature type="compositionally biased region" description="Basic residues" evidence="1">
    <location>
        <begin position="10"/>
        <end position="22"/>
    </location>
</feature>
<evidence type="ECO:0000256" key="1">
    <source>
        <dbReference type="SAM" id="MobiDB-lite"/>
    </source>
</evidence>
<reference evidence="2 3" key="1">
    <citation type="submission" date="2024-01" db="EMBL/GenBank/DDBJ databases">
        <title>Genome assemblies of Stephania.</title>
        <authorList>
            <person name="Yang L."/>
        </authorList>
    </citation>
    <scope>NUCLEOTIDE SEQUENCE [LARGE SCALE GENOMIC DNA]</scope>
    <source>
        <strain evidence="2">JXDWG</strain>
        <tissue evidence="2">Leaf</tissue>
    </source>
</reference>
<dbReference type="AlphaFoldDB" id="A0AAP0HM08"/>
<evidence type="ECO:0000313" key="2">
    <source>
        <dbReference type="EMBL" id="KAK9089281.1"/>
    </source>
</evidence>
<comment type="caution">
    <text evidence="2">The sequence shown here is derived from an EMBL/GenBank/DDBJ whole genome shotgun (WGS) entry which is preliminary data.</text>
</comment>
<proteinExistence type="predicted"/>
<accession>A0AAP0HM08</accession>
<protein>
    <submittedName>
        <fullName evidence="2">Uncharacterized protein</fullName>
    </submittedName>
</protein>
<keyword evidence="3" id="KW-1185">Reference proteome</keyword>
<evidence type="ECO:0000313" key="3">
    <source>
        <dbReference type="Proteomes" id="UP001419268"/>
    </source>
</evidence>
<dbReference type="Proteomes" id="UP001419268">
    <property type="component" value="Unassembled WGS sequence"/>
</dbReference>
<name>A0AAP0HM08_9MAGN</name>